<protein>
    <submittedName>
        <fullName evidence="3">Uncharacterized protein</fullName>
    </submittedName>
</protein>
<dbReference type="EMBL" id="DF974320">
    <property type="protein sequence ID" value="GAU47493.1"/>
    <property type="molecule type" value="Genomic_DNA"/>
</dbReference>
<evidence type="ECO:0000313" key="3">
    <source>
        <dbReference type="EMBL" id="GAU47493.1"/>
    </source>
</evidence>
<name>A0A2Z6NZ72_TRISU</name>
<dbReference type="Proteomes" id="UP000242715">
    <property type="component" value="Unassembled WGS sequence"/>
</dbReference>
<evidence type="ECO:0000313" key="4">
    <source>
        <dbReference type="Proteomes" id="UP000242715"/>
    </source>
</evidence>
<dbReference type="Pfam" id="PF02458">
    <property type="entry name" value="Transferase"/>
    <property type="match status" value="1"/>
</dbReference>
<dbReference type="OrthoDB" id="1862401at2759"/>
<evidence type="ECO:0000256" key="2">
    <source>
        <dbReference type="ARBA" id="ARBA00023315"/>
    </source>
</evidence>
<evidence type="ECO:0000256" key="1">
    <source>
        <dbReference type="ARBA" id="ARBA00022679"/>
    </source>
</evidence>
<keyword evidence="1" id="KW-0808">Transferase</keyword>
<organism evidence="3 4">
    <name type="scientific">Trifolium subterraneum</name>
    <name type="common">Subterranean clover</name>
    <dbReference type="NCBI Taxonomy" id="3900"/>
    <lineage>
        <taxon>Eukaryota</taxon>
        <taxon>Viridiplantae</taxon>
        <taxon>Streptophyta</taxon>
        <taxon>Embryophyta</taxon>
        <taxon>Tracheophyta</taxon>
        <taxon>Spermatophyta</taxon>
        <taxon>Magnoliopsida</taxon>
        <taxon>eudicotyledons</taxon>
        <taxon>Gunneridae</taxon>
        <taxon>Pentapetalae</taxon>
        <taxon>rosids</taxon>
        <taxon>fabids</taxon>
        <taxon>Fabales</taxon>
        <taxon>Fabaceae</taxon>
        <taxon>Papilionoideae</taxon>
        <taxon>50 kb inversion clade</taxon>
        <taxon>NPAAA clade</taxon>
        <taxon>Hologalegina</taxon>
        <taxon>IRL clade</taxon>
        <taxon>Trifolieae</taxon>
        <taxon>Trifolium</taxon>
    </lineage>
</organism>
<keyword evidence="2" id="KW-0012">Acyltransferase</keyword>
<dbReference type="InterPro" id="IPR051504">
    <property type="entry name" value="Plant_metabolite_acyltrans"/>
</dbReference>
<accession>A0A2Z6NZ72</accession>
<dbReference type="InterPro" id="IPR023213">
    <property type="entry name" value="CAT-like_dom_sf"/>
</dbReference>
<dbReference type="PANTHER" id="PTHR31625">
    <property type="match status" value="1"/>
</dbReference>
<dbReference type="Gene3D" id="3.30.559.10">
    <property type="entry name" value="Chloramphenicol acetyltransferase-like domain"/>
    <property type="match status" value="1"/>
</dbReference>
<reference evidence="4" key="1">
    <citation type="journal article" date="2017" name="Front. Plant Sci.">
        <title>Climate Clever Clovers: New Paradigm to Reduce the Environmental Footprint of Ruminants by Breeding Low Methanogenic Forages Utilizing Haplotype Variation.</title>
        <authorList>
            <person name="Kaur P."/>
            <person name="Appels R."/>
            <person name="Bayer P.E."/>
            <person name="Keeble-Gagnere G."/>
            <person name="Wang J."/>
            <person name="Hirakawa H."/>
            <person name="Shirasawa K."/>
            <person name="Vercoe P."/>
            <person name="Stefanova K."/>
            <person name="Durmic Z."/>
            <person name="Nichols P."/>
            <person name="Revell C."/>
            <person name="Isobe S.N."/>
            <person name="Edwards D."/>
            <person name="Erskine W."/>
        </authorList>
    </citation>
    <scope>NUCLEOTIDE SEQUENCE [LARGE SCALE GENOMIC DNA]</scope>
    <source>
        <strain evidence="4">cv. Daliak</strain>
    </source>
</reference>
<sequence length="128" mass="14066">MIEDHYNGISEAYGNALMKHGGPNNKSLKVWDSLGQKVKLEPKKLVEKDGFLSALEGMNEGSPRFEVYSIDFGFGKPKKVDTTSTDKTGAFSLSENRNNDGGVEIGLVLNKKDMEAFSTLFAQGLEFI</sequence>
<proteinExistence type="predicted"/>
<keyword evidence="4" id="KW-1185">Reference proteome</keyword>
<dbReference type="AlphaFoldDB" id="A0A2Z6NZ72"/>
<gene>
    <name evidence="3" type="ORF">TSUD_285230</name>
</gene>
<dbReference type="GO" id="GO:0016747">
    <property type="term" value="F:acyltransferase activity, transferring groups other than amino-acyl groups"/>
    <property type="evidence" value="ECO:0007669"/>
    <property type="project" value="UniProtKB-ARBA"/>
</dbReference>